<dbReference type="AlphaFoldDB" id="A0A1Z9YZK2"/>
<evidence type="ECO:0000313" key="2">
    <source>
        <dbReference type="Proteomes" id="UP000196536"/>
    </source>
</evidence>
<reference evidence="1 2" key="1">
    <citation type="submission" date="2017-05" db="EMBL/GenBank/DDBJ databases">
        <title>Acinetobacter populi ANC 5415 (= PBJ7), whole genome shotgun sequencing project.</title>
        <authorList>
            <person name="Nemec A."/>
            <person name="Radolfova-Krizova L."/>
        </authorList>
    </citation>
    <scope>NUCLEOTIDE SEQUENCE [LARGE SCALE GENOMIC DNA]</scope>
    <source>
        <strain evidence="1 2">PBJ7</strain>
    </source>
</reference>
<organism evidence="1 2">
    <name type="scientific">Acinetobacter populi</name>
    <dbReference type="NCBI Taxonomy" id="1582270"/>
    <lineage>
        <taxon>Bacteria</taxon>
        <taxon>Pseudomonadati</taxon>
        <taxon>Pseudomonadota</taxon>
        <taxon>Gammaproteobacteria</taxon>
        <taxon>Moraxellales</taxon>
        <taxon>Moraxellaceae</taxon>
        <taxon>Acinetobacter</taxon>
    </lineage>
</organism>
<accession>A0A1Z9YZK2</accession>
<proteinExistence type="predicted"/>
<evidence type="ECO:0000313" key="1">
    <source>
        <dbReference type="EMBL" id="OUY07638.1"/>
    </source>
</evidence>
<protein>
    <submittedName>
        <fullName evidence="1">Uncharacterized protein</fullName>
    </submittedName>
</protein>
<gene>
    <name evidence="1" type="ORF">CAP51_07790</name>
</gene>
<keyword evidence="2" id="KW-1185">Reference proteome</keyword>
<dbReference type="EMBL" id="NEXX01000002">
    <property type="protein sequence ID" value="OUY07638.1"/>
    <property type="molecule type" value="Genomic_DNA"/>
</dbReference>
<comment type="caution">
    <text evidence="1">The sequence shown here is derived from an EMBL/GenBank/DDBJ whole genome shotgun (WGS) entry which is preliminary data.</text>
</comment>
<sequence length="83" mass="8993">MGESGLALIQHANRALDDDKEVNQGRFARDALNSATFATGIPFAMLGKPSHYWLQIEQGKQDEPNSITDAVRGTITGKHAPSE</sequence>
<name>A0A1Z9YZK2_9GAMM</name>
<dbReference type="Proteomes" id="UP000196536">
    <property type="component" value="Unassembled WGS sequence"/>
</dbReference>